<dbReference type="InterPro" id="IPR006630">
    <property type="entry name" value="La_HTH"/>
</dbReference>
<dbReference type="GO" id="GO:0045727">
    <property type="term" value="P:positive regulation of translation"/>
    <property type="evidence" value="ECO:0007669"/>
    <property type="project" value="TreeGrafter"/>
</dbReference>
<gene>
    <name evidence="4" type="ORF">K432DRAFT_279072</name>
</gene>
<dbReference type="AlphaFoldDB" id="A0A8E2E7T1"/>
<dbReference type="OrthoDB" id="340227at2759"/>
<dbReference type="SUPFAM" id="SSF46785">
    <property type="entry name" value="Winged helix' DNA-binding domain"/>
    <property type="match status" value="1"/>
</dbReference>
<evidence type="ECO:0000256" key="2">
    <source>
        <dbReference type="PROSITE-ProRule" id="PRU00332"/>
    </source>
</evidence>
<organism evidence="4 5">
    <name type="scientific">Lepidopterella palustris CBS 459.81</name>
    <dbReference type="NCBI Taxonomy" id="1314670"/>
    <lineage>
        <taxon>Eukaryota</taxon>
        <taxon>Fungi</taxon>
        <taxon>Dikarya</taxon>
        <taxon>Ascomycota</taxon>
        <taxon>Pezizomycotina</taxon>
        <taxon>Dothideomycetes</taxon>
        <taxon>Pleosporomycetidae</taxon>
        <taxon>Mytilinidiales</taxon>
        <taxon>Argynnaceae</taxon>
        <taxon>Lepidopterella</taxon>
    </lineage>
</organism>
<dbReference type="GO" id="GO:0010494">
    <property type="term" value="C:cytoplasmic stress granule"/>
    <property type="evidence" value="ECO:0007669"/>
    <property type="project" value="TreeGrafter"/>
</dbReference>
<feature type="non-terminal residue" evidence="4">
    <location>
        <position position="1"/>
    </location>
</feature>
<evidence type="ECO:0000256" key="1">
    <source>
        <dbReference type="ARBA" id="ARBA00022884"/>
    </source>
</evidence>
<dbReference type="PANTHER" id="PTHR22792:SF132">
    <property type="entry name" value="LA-RELATED PROTEIN 1"/>
    <property type="match status" value="1"/>
</dbReference>
<feature type="non-terminal residue" evidence="4">
    <location>
        <position position="50"/>
    </location>
</feature>
<dbReference type="Gene3D" id="1.10.10.10">
    <property type="entry name" value="Winged helix-like DNA-binding domain superfamily/Winged helix DNA-binding domain"/>
    <property type="match status" value="1"/>
</dbReference>
<accession>A0A8E2E7T1</accession>
<dbReference type="InterPro" id="IPR045180">
    <property type="entry name" value="La_dom_prot"/>
</dbReference>
<dbReference type="EMBL" id="KV745032">
    <property type="protein sequence ID" value="OCK78937.1"/>
    <property type="molecule type" value="Genomic_DNA"/>
</dbReference>
<dbReference type="PANTHER" id="PTHR22792">
    <property type="entry name" value="LUPUS LA PROTEIN-RELATED"/>
    <property type="match status" value="1"/>
</dbReference>
<dbReference type="CDD" id="cd07323">
    <property type="entry name" value="LAM"/>
    <property type="match status" value="1"/>
</dbReference>
<evidence type="ECO:0000259" key="3">
    <source>
        <dbReference type="PROSITE" id="PS50961"/>
    </source>
</evidence>
<evidence type="ECO:0000313" key="4">
    <source>
        <dbReference type="EMBL" id="OCK78937.1"/>
    </source>
</evidence>
<reference evidence="4 5" key="1">
    <citation type="journal article" date="2016" name="Nat. Commun.">
        <title>Ectomycorrhizal ecology is imprinted in the genome of the dominant symbiotic fungus Cenococcum geophilum.</title>
        <authorList>
            <consortium name="DOE Joint Genome Institute"/>
            <person name="Peter M."/>
            <person name="Kohler A."/>
            <person name="Ohm R.A."/>
            <person name="Kuo A."/>
            <person name="Krutzmann J."/>
            <person name="Morin E."/>
            <person name="Arend M."/>
            <person name="Barry K.W."/>
            <person name="Binder M."/>
            <person name="Choi C."/>
            <person name="Clum A."/>
            <person name="Copeland A."/>
            <person name="Grisel N."/>
            <person name="Haridas S."/>
            <person name="Kipfer T."/>
            <person name="LaButti K."/>
            <person name="Lindquist E."/>
            <person name="Lipzen A."/>
            <person name="Maire R."/>
            <person name="Meier B."/>
            <person name="Mihaltcheva S."/>
            <person name="Molinier V."/>
            <person name="Murat C."/>
            <person name="Poggeler S."/>
            <person name="Quandt C.A."/>
            <person name="Sperisen C."/>
            <person name="Tritt A."/>
            <person name="Tisserant E."/>
            <person name="Crous P.W."/>
            <person name="Henrissat B."/>
            <person name="Nehls U."/>
            <person name="Egli S."/>
            <person name="Spatafora J.W."/>
            <person name="Grigoriev I.V."/>
            <person name="Martin F.M."/>
        </authorList>
    </citation>
    <scope>NUCLEOTIDE SEQUENCE [LARGE SCALE GENOMIC DNA]</scope>
    <source>
        <strain evidence="4 5">CBS 459.81</strain>
    </source>
</reference>
<keyword evidence="1 2" id="KW-0694">RNA-binding</keyword>
<dbReference type="Proteomes" id="UP000250266">
    <property type="component" value="Unassembled WGS sequence"/>
</dbReference>
<dbReference type="GO" id="GO:0003723">
    <property type="term" value="F:RNA binding"/>
    <property type="evidence" value="ECO:0007669"/>
    <property type="project" value="UniProtKB-UniRule"/>
</dbReference>
<evidence type="ECO:0000313" key="5">
    <source>
        <dbReference type="Proteomes" id="UP000250266"/>
    </source>
</evidence>
<name>A0A8E2E7T1_9PEZI</name>
<dbReference type="PROSITE" id="PS50961">
    <property type="entry name" value="HTH_LA"/>
    <property type="match status" value="1"/>
</dbReference>
<keyword evidence="5" id="KW-1185">Reference proteome</keyword>
<protein>
    <recommendedName>
        <fullName evidence="3">HTH La-type RNA-binding domain-containing protein</fullName>
    </recommendedName>
</protein>
<dbReference type="InterPro" id="IPR036388">
    <property type="entry name" value="WH-like_DNA-bd_sf"/>
</dbReference>
<proteinExistence type="predicted"/>
<feature type="domain" description="HTH La-type RNA-binding" evidence="3">
    <location>
        <begin position="1"/>
        <end position="50"/>
    </location>
</feature>
<sequence length="50" mass="5934">SLTCVREYYFSVDNLCKDMFLRKRMDSKGFVLLSVIAEFNRIKQLTPDIE</sequence>
<dbReference type="InterPro" id="IPR036390">
    <property type="entry name" value="WH_DNA-bd_sf"/>
</dbReference>
<dbReference type="GO" id="GO:0005829">
    <property type="term" value="C:cytosol"/>
    <property type="evidence" value="ECO:0007669"/>
    <property type="project" value="TreeGrafter"/>
</dbReference>
<dbReference type="SMART" id="SM00715">
    <property type="entry name" value="LA"/>
    <property type="match status" value="1"/>
</dbReference>
<dbReference type="Pfam" id="PF05383">
    <property type="entry name" value="La"/>
    <property type="match status" value="1"/>
</dbReference>